<accession>A0A6S6YP98</accession>
<name>A0A6S6YP98_9PROT</name>
<dbReference type="InterPro" id="IPR029068">
    <property type="entry name" value="Glyas_Bleomycin-R_OHBP_Dase"/>
</dbReference>
<reference evidence="1 2" key="1">
    <citation type="submission" date="2020-03" db="EMBL/GenBank/DDBJ databases">
        <authorList>
            <consortium name="Genoscope - CEA"/>
            <person name="William W."/>
        </authorList>
    </citation>
    <scope>NUCLEOTIDE SEQUENCE [LARGE SCALE GENOMIC DNA]</scope>
    <source>
        <strain evidence="2">DSM 16959</strain>
    </source>
</reference>
<dbReference type="KEGG" id="doe:DENOEST_2413"/>
<dbReference type="SUPFAM" id="SSF54593">
    <property type="entry name" value="Glyoxalase/Bleomycin resistance protein/Dihydroxybiphenyl dioxygenase"/>
    <property type="match status" value="1"/>
</dbReference>
<protein>
    <recommendedName>
        <fullName evidence="3">VOC domain-containing protein</fullName>
    </recommendedName>
</protein>
<dbReference type="OrthoDB" id="7545296at2"/>
<sequence>MPDLQQAMAFYGNILGQVLVSEGLVGELEALAWDAPAMRGAACCLLRPPRNAPVFLRLVQATHPADYEPGRHFGWNALEFSVADADTLHELVADHGLKILSPPECLEISNDLYALQAKGFAGEWLRFIQILRPSTVSDLPVARCKVDRVFIAVLANHNQIESIRYYNRLLDLETGGNWNCAYQIISEAFVLPSETFHRFSTCRSGRNVLLEVDQYPRQGRAKPRAPASLNPSIALVSVLVSRPPEAALWLSLPRVRTEMPYCGRTVEVPRGPDGELLEIVW</sequence>
<organism evidence="1 2">
    <name type="scientific">Denitratisoma oestradiolicum</name>
    <dbReference type="NCBI Taxonomy" id="311182"/>
    <lineage>
        <taxon>Bacteria</taxon>
        <taxon>Pseudomonadati</taxon>
        <taxon>Pseudomonadota</taxon>
        <taxon>Betaproteobacteria</taxon>
        <taxon>Nitrosomonadales</taxon>
        <taxon>Sterolibacteriaceae</taxon>
        <taxon>Denitratisoma</taxon>
    </lineage>
</organism>
<evidence type="ECO:0000313" key="1">
    <source>
        <dbReference type="EMBL" id="CAB1369578.1"/>
    </source>
</evidence>
<dbReference type="RefSeq" id="WP_145771999.1">
    <property type="nucleotide sequence ID" value="NZ_LR778301.1"/>
</dbReference>
<gene>
    <name evidence="1" type="ORF">DENOEST_2413</name>
</gene>
<dbReference type="EMBL" id="LR778301">
    <property type="protein sequence ID" value="CAB1369578.1"/>
    <property type="molecule type" value="Genomic_DNA"/>
</dbReference>
<dbReference type="Proteomes" id="UP000515733">
    <property type="component" value="Chromosome"/>
</dbReference>
<dbReference type="Gene3D" id="3.10.180.10">
    <property type="entry name" value="2,3-Dihydroxybiphenyl 1,2-Dioxygenase, domain 1"/>
    <property type="match status" value="1"/>
</dbReference>
<keyword evidence="2" id="KW-1185">Reference proteome</keyword>
<dbReference type="AlphaFoldDB" id="A0A6S6YP98"/>
<evidence type="ECO:0000313" key="2">
    <source>
        <dbReference type="Proteomes" id="UP000515733"/>
    </source>
</evidence>
<proteinExistence type="predicted"/>
<evidence type="ECO:0008006" key="3">
    <source>
        <dbReference type="Google" id="ProtNLM"/>
    </source>
</evidence>